<dbReference type="EMBL" id="JACSQW010000017">
    <property type="protein sequence ID" value="MBD7895396.1"/>
    <property type="molecule type" value="Genomic_DNA"/>
</dbReference>
<proteinExistence type="predicted"/>
<reference evidence="1 2" key="1">
    <citation type="submission" date="2020-08" db="EMBL/GenBank/DDBJ databases">
        <title>A Genomic Blueprint of the Chicken Gut Microbiome.</title>
        <authorList>
            <person name="Gilroy R."/>
            <person name="Ravi A."/>
            <person name="Getino M."/>
            <person name="Pursley I."/>
            <person name="Horton D.L."/>
            <person name="Alikhan N.-F."/>
            <person name="Baker D."/>
            <person name="Gharbi K."/>
            <person name="Hall N."/>
            <person name="Watson M."/>
            <person name="Adriaenssens E.M."/>
            <person name="Foster-Nyarko E."/>
            <person name="Jarju S."/>
            <person name="Secka A."/>
            <person name="Antonio M."/>
            <person name="Oren A."/>
            <person name="Chaudhuri R."/>
            <person name="La Ragione R.M."/>
            <person name="Hildebrand F."/>
            <person name="Pallen M.J."/>
        </authorList>
    </citation>
    <scope>NUCLEOTIDE SEQUENCE [LARGE SCALE GENOMIC DNA]</scope>
    <source>
        <strain evidence="1 2">Sa3CUN2</strain>
    </source>
</reference>
<gene>
    <name evidence="1" type="ORF">H9564_06770</name>
</gene>
<dbReference type="Pfam" id="PF12900">
    <property type="entry name" value="Pyridox_ox_2"/>
    <property type="match status" value="1"/>
</dbReference>
<sequence length="158" mass="18060">MSKKDAVTDIQTINQVLDHCDTIHLGLRDGERVYVVPVHFAYEENNGQYTFYFHGGPHGRRYELIQKTHYADFELNSGQQLHRGGNVASNWSAAYQSVLGEGKVSFLETNDEKKDALKLMMNHYAGITDFVLSEDHLTYVQVYKLQATDLSCRIHTPH</sequence>
<organism evidence="1 2">
    <name type="scientific">Limosilactobacillus avistercoris</name>
    <dbReference type="NCBI Taxonomy" id="2762243"/>
    <lineage>
        <taxon>Bacteria</taxon>
        <taxon>Bacillati</taxon>
        <taxon>Bacillota</taxon>
        <taxon>Bacilli</taxon>
        <taxon>Lactobacillales</taxon>
        <taxon>Lactobacillaceae</taxon>
        <taxon>Limosilactobacillus</taxon>
    </lineage>
</organism>
<dbReference type="PANTHER" id="PTHR34071">
    <property type="entry name" value="5-NITROIMIDAZOLE ANTIBIOTICS RESISTANCE PROTEIN, NIMA-FAMILY-RELATED PROTEIN-RELATED"/>
    <property type="match status" value="1"/>
</dbReference>
<dbReference type="PANTHER" id="PTHR34071:SF2">
    <property type="entry name" value="FLAVIN-NUCLEOTIDE-BINDING PROTEIN"/>
    <property type="match status" value="1"/>
</dbReference>
<comment type="caution">
    <text evidence="1">The sequence shown here is derived from an EMBL/GenBank/DDBJ whole genome shotgun (WGS) entry which is preliminary data.</text>
</comment>
<name>A0ABR8PDS6_9LACO</name>
<accession>A0ABR8PDS6</accession>
<dbReference type="RefSeq" id="WP_191684751.1">
    <property type="nucleotide sequence ID" value="NZ_JACSQW010000017.1"/>
</dbReference>
<dbReference type="InterPro" id="IPR012349">
    <property type="entry name" value="Split_barrel_FMN-bd"/>
</dbReference>
<keyword evidence="2" id="KW-1185">Reference proteome</keyword>
<evidence type="ECO:0000313" key="1">
    <source>
        <dbReference type="EMBL" id="MBD7895396.1"/>
    </source>
</evidence>
<dbReference type="SUPFAM" id="SSF50475">
    <property type="entry name" value="FMN-binding split barrel"/>
    <property type="match status" value="1"/>
</dbReference>
<dbReference type="Gene3D" id="2.30.110.10">
    <property type="entry name" value="Electron Transport, Fmn-binding Protein, Chain A"/>
    <property type="match status" value="1"/>
</dbReference>
<dbReference type="Proteomes" id="UP000616837">
    <property type="component" value="Unassembled WGS sequence"/>
</dbReference>
<evidence type="ECO:0000313" key="2">
    <source>
        <dbReference type="Proteomes" id="UP000616837"/>
    </source>
</evidence>
<protein>
    <submittedName>
        <fullName evidence="1">Pyridoxamine 5'-phosphate oxidase family protein</fullName>
    </submittedName>
</protein>
<dbReference type="InterPro" id="IPR024747">
    <property type="entry name" value="Pyridox_Oxase-rel"/>
</dbReference>